<protein>
    <submittedName>
        <fullName evidence="3">N-6 DNA Methylase</fullName>
    </submittedName>
</protein>
<evidence type="ECO:0000313" key="3">
    <source>
        <dbReference type="EMBL" id="SEO55146.1"/>
    </source>
</evidence>
<dbReference type="InterPro" id="IPR029063">
    <property type="entry name" value="SAM-dependent_MTases_sf"/>
</dbReference>
<dbReference type="SUPFAM" id="SSF53335">
    <property type="entry name" value="S-adenosyl-L-methionine-dependent methyltransferases"/>
    <property type="match status" value="1"/>
</dbReference>
<dbReference type="Proteomes" id="UP000198814">
    <property type="component" value="Unassembled WGS sequence"/>
</dbReference>
<sequence length="265" mass="29788">MSAKAIIKLIGENAYRHDRWRVFSDFVQLSAFAISNAVDMRNRDARESEYMRIIGQYSKDEANRFPMMLAELVNGLEDGMADVLGQVYMELELGNKDRGQVFTPYSLCQASAKMVFDKPHVDSIIADKGYISMQEPAAGGGAMVIAFAEVMKEAGINYQQHLHVTATDVDIKAACMAYVQFSLLHIPATVIHGNTLSLEEWSRWYTPAHILDGWSIRLRSKAQKPELIEPETQIHQVTEELVITEEPVPIPIAAKKQETVQLSLF</sequence>
<dbReference type="Gene3D" id="3.40.50.150">
    <property type="entry name" value="Vaccinia Virus protein VP39"/>
    <property type="match status" value="1"/>
</dbReference>
<accession>A0A1H8QM88</accession>
<evidence type="ECO:0000256" key="1">
    <source>
        <dbReference type="ARBA" id="ARBA00006594"/>
    </source>
</evidence>
<dbReference type="GO" id="GO:0032259">
    <property type="term" value="P:methylation"/>
    <property type="evidence" value="ECO:0007669"/>
    <property type="project" value="UniProtKB-KW"/>
</dbReference>
<dbReference type="OrthoDB" id="9784823at2"/>
<gene>
    <name evidence="3" type="ORF">SAMN05216333_11232</name>
</gene>
<organism evidence="3 4">
    <name type="scientific">Nitrosomonas oligotropha</name>
    <dbReference type="NCBI Taxonomy" id="42354"/>
    <lineage>
        <taxon>Bacteria</taxon>
        <taxon>Pseudomonadati</taxon>
        <taxon>Pseudomonadota</taxon>
        <taxon>Betaproteobacteria</taxon>
        <taxon>Nitrosomonadales</taxon>
        <taxon>Nitrosomonadaceae</taxon>
        <taxon>Nitrosomonas</taxon>
    </lineage>
</organism>
<dbReference type="InterPro" id="IPR003356">
    <property type="entry name" value="DNA_methylase_A-5"/>
</dbReference>
<dbReference type="AlphaFoldDB" id="A0A1H8QM88"/>
<comment type="similarity">
    <text evidence="1">Belongs to the N(4)/N(6)-methyltransferase family.</text>
</comment>
<keyword evidence="3" id="KW-0808">Transferase</keyword>
<name>A0A1H8QM88_9PROT</name>
<evidence type="ECO:0000259" key="2">
    <source>
        <dbReference type="Pfam" id="PF02384"/>
    </source>
</evidence>
<evidence type="ECO:0000313" key="4">
    <source>
        <dbReference type="Proteomes" id="UP000198814"/>
    </source>
</evidence>
<dbReference type="STRING" id="42354.SAMN05216333_11232"/>
<feature type="domain" description="DNA methylase adenine-specific" evidence="2">
    <location>
        <begin position="94"/>
        <end position="202"/>
    </location>
</feature>
<keyword evidence="3" id="KW-0489">Methyltransferase</keyword>
<dbReference type="GO" id="GO:0008170">
    <property type="term" value="F:N-methyltransferase activity"/>
    <property type="evidence" value="ECO:0007669"/>
    <property type="project" value="InterPro"/>
</dbReference>
<proteinExistence type="inferred from homology"/>
<dbReference type="GO" id="GO:0003677">
    <property type="term" value="F:DNA binding"/>
    <property type="evidence" value="ECO:0007669"/>
    <property type="project" value="InterPro"/>
</dbReference>
<reference evidence="4" key="1">
    <citation type="submission" date="2016-10" db="EMBL/GenBank/DDBJ databases">
        <authorList>
            <person name="Varghese N."/>
            <person name="Submissions S."/>
        </authorList>
    </citation>
    <scope>NUCLEOTIDE SEQUENCE [LARGE SCALE GENOMIC DNA]</scope>
    <source>
        <strain evidence="4">Nm76</strain>
    </source>
</reference>
<dbReference type="EMBL" id="FODO01000012">
    <property type="protein sequence ID" value="SEO55146.1"/>
    <property type="molecule type" value="Genomic_DNA"/>
</dbReference>
<keyword evidence="4" id="KW-1185">Reference proteome</keyword>
<dbReference type="Pfam" id="PF02384">
    <property type="entry name" value="N6_Mtase"/>
    <property type="match status" value="1"/>
</dbReference>